<organism evidence="2">
    <name type="scientific">Aspergillus niger</name>
    <dbReference type="NCBI Taxonomy" id="5061"/>
    <lineage>
        <taxon>Eukaryota</taxon>
        <taxon>Fungi</taxon>
        <taxon>Dikarya</taxon>
        <taxon>Ascomycota</taxon>
        <taxon>Pezizomycotina</taxon>
        <taxon>Eurotiomycetes</taxon>
        <taxon>Eurotiomycetidae</taxon>
        <taxon>Eurotiales</taxon>
        <taxon>Aspergillaceae</taxon>
        <taxon>Aspergillus</taxon>
        <taxon>Aspergillus subgen. Circumdati</taxon>
    </lineage>
</organism>
<dbReference type="AlphaFoldDB" id="A0AAJ8E1J2"/>
<reference evidence="2" key="2">
    <citation type="submission" date="2025-08" db="UniProtKB">
        <authorList>
            <consortium name="RefSeq"/>
        </authorList>
    </citation>
    <scope>IDENTIFICATION</scope>
</reference>
<evidence type="ECO:0000256" key="1">
    <source>
        <dbReference type="SAM" id="Phobius"/>
    </source>
</evidence>
<keyword evidence="1" id="KW-1133">Transmembrane helix</keyword>
<reference evidence="2" key="1">
    <citation type="submission" date="2025-02" db="EMBL/GenBank/DDBJ databases">
        <authorList>
            <consortium name="NCBI Genome Project"/>
        </authorList>
    </citation>
    <scope>NUCLEOTIDE SEQUENCE</scope>
</reference>
<name>A0AAJ8E1J2_ASPNG</name>
<dbReference type="GeneID" id="84590445"/>
<sequence length="46" mass="4602">MDFGSAYEGNEGSRGSGYIGVAIGVILGLVALGGDVYSLLGHGTRD</sequence>
<evidence type="ECO:0000313" key="2">
    <source>
        <dbReference type="RefSeq" id="XP_059603484.1"/>
    </source>
</evidence>
<dbReference type="VEuPathDB" id="FungiDB:An02g10510"/>
<dbReference type="RefSeq" id="XP_059603484.1">
    <property type="nucleotide sequence ID" value="XM_059746575.1"/>
</dbReference>
<protein>
    <submittedName>
        <fullName evidence="2">Uncharacterized protein</fullName>
    </submittedName>
</protein>
<keyword evidence="1" id="KW-0472">Membrane</keyword>
<keyword evidence="1" id="KW-0812">Transmembrane</keyword>
<dbReference type="KEGG" id="ang:An02g10510"/>
<feature type="transmembrane region" description="Helical" evidence="1">
    <location>
        <begin position="18"/>
        <end position="40"/>
    </location>
</feature>
<accession>A0AAJ8E1J2</accession>
<proteinExistence type="predicted"/>
<gene>
    <name evidence="2" type="ORF">An02g10510</name>
</gene>